<dbReference type="RefSeq" id="WP_275427135.1">
    <property type="nucleotide sequence ID" value="NZ_PQSP01000002.1"/>
</dbReference>
<keyword evidence="2" id="KW-1185">Reference proteome</keyword>
<comment type="caution">
    <text evidence="1">The sequence shown here is derived from an EMBL/GenBank/DDBJ whole genome shotgun (WGS) entry which is preliminary data.</text>
</comment>
<accession>A0A433SEN2</accession>
<dbReference type="AlphaFoldDB" id="A0A433SEN2"/>
<dbReference type="EMBL" id="PQSP01000002">
    <property type="protein sequence ID" value="RUS67197.1"/>
    <property type="molecule type" value="Genomic_DNA"/>
</dbReference>
<organism evidence="1 2">
    <name type="scientific">Saezia sanguinis</name>
    <dbReference type="NCBI Taxonomy" id="1965230"/>
    <lineage>
        <taxon>Bacteria</taxon>
        <taxon>Pseudomonadati</taxon>
        <taxon>Pseudomonadota</taxon>
        <taxon>Betaproteobacteria</taxon>
        <taxon>Burkholderiales</taxon>
        <taxon>Saeziaceae</taxon>
        <taxon>Saezia</taxon>
    </lineage>
</organism>
<sequence length="42" mass="5073">MKKTLIFVLALLVLLCPMFYDTQDREPSYLEFDIVMMEQWSN</sequence>
<dbReference type="Proteomes" id="UP000286947">
    <property type="component" value="Unassembled WGS sequence"/>
</dbReference>
<evidence type="ECO:0000313" key="1">
    <source>
        <dbReference type="EMBL" id="RUS67197.1"/>
    </source>
</evidence>
<protein>
    <submittedName>
        <fullName evidence="1">Uncharacterized protein</fullName>
    </submittedName>
</protein>
<proteinExistence type="predicted"/>
<reference evidence="1 2" key="1">
    <citation type="submission" date="2018-01" db="EMBL/GenBank/DDBJ databases">
        <title>Saezia sanguinis gen. nov., sp. nov., in the order Burkholderiales isolated from human blood.</title>
        <authorList>
            <person name="Medina-Pascual M.J."/>
            <person name="Valdezate S."/>
            <person name="Monzon S."/>
            <person name="Cuesta I."/>
            <person name="Carrasco G."/>
            <person name="Villalon P."/>
            <person name="Saez-Nieto J.A."/>
        </authorList>
    </citation>
    <scope>NUCLEOTIDE SEQUENCE [LARGE SCALE GENOMIC DNA]</scope>
    <source>
        <strain evidence="1 2">CNM695-12</strain>
    </source>
</reference>
<gene>
    <name evidence="1" type="ORF">CUZ56_01138</name>
</gene>
<name>A0A433SEN2_9BURK</name>
<evidence type="ECO:0000313" key="2">
    <source>
        <dbReference type="Proteomes" id="UP000286947"/>
    </source>
</evidence>